<gene>
    <name evidence="1" type="primary">AIM6_2</name>
    <name evidence="1" type="ORF">LTR37_011457</name>
</gene>
<reference evidence="1" key="1">
    <citation type="submission" date="2023-07" db="EMBL/GenBank/DDBJ databases">
        <title>Black Yeasts Isolated from many extreme environments.</title>
        <authorList>
            <person name="Coleine C."/>
            <person name="Stajich J.E."/>
            <person name="Selbmann L."/>
        </authorList>
    </citation>
    <scope>NUCLEOTIDE SEQUENCE</scope>
    <source>
        <strain evidence="1">CCFEE 5714</strain>
    </source>
</reference>
<keyword evidence="2" id="KW-1185">Reference proteome</keyword>
<comment type="caution">
    <text evidence="1">The sequence shown here is derived from an EMBL/GenBank/DDBJ whole genome shotgun (WGS) entry which is preliminary data.</text>
</comment>
<proteinExistence type="predicted"/>
<dbReference type="EMBL" id="JAUTXU010000100">
    <property type="protein sequence ID" value="KAK3708562.1"/>
    <property type="molecule type" value="Genomic_DNA"/>
</dbReference>
<evidence type="ECO:0000313" key="2">
    <source>
        <dbReference type="Proteomes" id="UP001281147"/>
    </source>
</evidence>
<accession>A0ACC3N258</accession>
<evidence type="ECO:0000313" key="1">
    <source>
        <dbReference type="EMBL" id="KAK3708562.1"/>
    </source>
</evidence>
<dbReference type="Proteomes" id="UP001281147">
    <property type="component" value="Unassembled WGS sequence"/>
</dbReference>
<protein>
    <submittedName>
        <fullName evidence="1">Altered inheritance of mitochondria protein 6</fullName>
    </submittedName>
</protein>
<sequence>MLGISPKTVHSSSDVLLSRGALESHLTPGPGHEFGKCSCSRNSRSLFGRLLNLASRASGLRSDNRKAYGYEVASTTETPDCVWMSGSPQRVRRGRRSRLPKLLLRVVLGLLTLILASFGVLHIVLVVLARKTFFSDVDLYNTYPPNWGKAGQVGEGLVDYPTDATRGVLPIPCASHNDYWRRVPLFDALHAGCSSVEADVWLFDGEDELLIGHNTASLTRERTFRSLYIDPLVELLDRMNPRTEFNNSTDHGVFDEDPAQTFVLLVDFKTAGHELFPRVLQQLEPLRRKNYLSYWDGNKLVSRAVTVVGTGNTPFDLVLEYQDGRDIFFDAPIDEMWESGEAEGEQDDRVSKRGQGKTGTGLTHSPNAFNVSNSYYASVSFKKSIGYLWRGRLSSEQLHLLRGQIRGAKRRGLQSRYWDTPSWPTSLRNHVWQVLLAEGADVLNVDDLRAAASLDWIDVKHDWLDA</sequence>
<organism evidence="1 2">
    <name type="scientific">Vermiconidia calcicola</name>
    <dbReference type="NCBI Taxonomy" id="1690605"/>
    <lineage>
        <taxon>Eukaryota</taxon>
        <taxon>Fungi</taxon>
        <taxon>Dikarya</taxon>
        <taxon>Ascomycota</taxon>
        <taxon>Pezizomycotina</taxon>
        <taxon>Dothideomycetes</taxon>
        <taxon>Dothideomycetidae</taxon>
        <taxon>Mycosphaerellales</taxon>
        <taxon>Extremaceae</taxon>
        <taxon>Vermiconidia</taxon>
    </lineage>
</organism>
<name>A0ACC3N258_9PEZI</name>